<feature type="signal peptide" evidence="4">
    <location>
        <begin position="1"/>
        <end position="28"/>
    </location>
</feature>
<evidence type="ECO:0000313" key="7">
    <source>
        <dbReference type="Proteomes" id="UP000085678"/>
    </source>
</evidence>
<organism evidence="7 8">
    <name type="scientific">Lingula anatina</name>
    <name type="common">Brachiopod</name>
    <name type="synonym">Lingula unguis</name>
    <dbReference type="NCBI Taxonomy" id="7574"/>
    <lineage>
        <taxon>Eukaryota</taxon>
        <taxon>Metazoa</taxon>
        <taxon>Spiralia</taxon>
        <taxon>Lophotrochozoa</taxon>
        <taxon>Brachiopoda</taxon>
        <taxon>Linguliformea</taxon>
        <taxon>Lingulata</taxon>
        <taxon>Lingulida</taxon>
        <taxon>Linguloidea</taxon>
        <taxon>Lingulidae</taxon>
        <taxon>Lingula</taxon>
    </lineage>
</organism>
<dbReference type="PANTHER" id="PTHR14949:SF56">
    <property type="entry name" value="EGF-LIKE-DOMAIN, MULTIPLE 7"/>
    <property type="match status" value="1"/>
</dbReference>
<keyword evidence="7" id="KW-1185">Reference proteome</keyword>
<accession>A0A1S3JFK8</accession>
<dbReference type="Pfam" id="PF26129">
    <property type="entry name" value="Vwde"/>
    <property type="match status" value="1"/>
</dbReference>
<name>A0A1S3JFK8_LINAN</name>
<reference evidence="8" key="2">
    <citation type="submission" date="2025-08" db="UniProtKB">
        <authorList>
            <consortium name="RefSeq"/>
        </authorList>
    </citation>
    <scope>IDENTIFICATION</scope>
</reference>
<dbReference type="InterPro" id="IPR001304">
    <property type="entry name" value="C-type_lectin-like"/>
</dbReference>
<dbReference type="InterPro" id="IPR001846">
    <property type="entry name" value="VWF_type-D"/>
</dbReference>
<dbReference type="CDD" id="cd00054">
    <property type="entry name" value="EGF_CA"/>
    <property type="match status" value="1"/>
</dbReference>
<dbReference type="CDD" id="cd00037">
    <property type="entry name" value="CLECT"/>
    <property type="match status" value="1"/>
</dbReference>
<dbReference type="GO" id="GO:0005102">
    <property type="term" value="F:signaling receptor binding"/>
    <property type="evidence" value="ECO:0007669"/>
    <property type="project" value="TreeGrafter"/>
</dbReference>
<dbReference type="InterPro" id="IPR001881">
    <property type="entry name" value="EGF-like_Ca-bd_dom"/>
</dbReference>
<protein>
    <submittedName>
        <fullName evidence="8">Uncharacterized protein LOC106172833</fullName>
    </submittedName>
</protein>
<dbReference type="InParanoid" id="A0A1S3JFK8"/>
<dbReference type="GO" id="GO:0009986">
    <property type="term" value="C:cell surface"/>
    <property type="evidence" value="ECO:0007669"/>
    <property type="project" value="TreeGrafter"/>
</dbReference>
<feature type="domain" description="C-type lectin" evidence="5">
    <location>
        <begin position="1121"/>
        <end position="1238"/>
    </location>
</feature>
<evidence type="ECO:0000256" key="4">
    <source>
        <dbReference type="SAM" id="SignalP"/>
    </source>
</evidence>
<evidence type="ECO:0000256" key="2">
    <source>
        <dbReference type="ARBA" id="ARBA00023054"/>
    </source>
</evidence>
<dbReference type="PROSITE" id="PS50041">
    <property type="entry name" value="C_TYPE_LECTIN_2"/>
    <property type="match status" value="1"/>
</dbReference>
<feature type="chain" id="PRO_5010222796" evidence="4">
    <location>
        <begin position="29"/>
        <end position="1244"/>
    </location>
</feature>
<dbReference type="KEGG" id="lak:106172833"/>
<dbReference type="GeneID" id="106172833"/>
<dbReference type="AlphaFoldDB" id="A0A1S3JFK8"/>
<dbReference type="Gene3D" id="2.10.25.10">
    <property type="entry name" value="Laminin"/>
    <property type="match status" value="2"/>
</dbReference>
<dbReference type="InterPro" id="IPR018097">
    <property type="entry name" value="EGF_Ca-bd_CS"/>
</dbReference>
<dbReference type="PROSITE" id="PS51233">
    <property type="entry name" value="VWFD"/>
    <property type="match status" value="1"/>
</dbReference>
<dbReference type="InterPro" id="IPR058727">
    <property type="entry name" value="Helical_Vwde"/>
</dbReference>
<dbReference type="InterPro" id="IPR016187">
    <property type="entry name" value="CTDL_fold"/>
</dbReference>
<evidence type="ECO:0000259" key="5">
    <source>
        <dbReference type="PROSITE" id="PS50041"/>
    </source>
</evidence>
<proteinExistence type="predicted"/>
<evidence type="ECO:0000256" key="3">
    <source>
        <dbReference type="ARBA" id="ARBA00023157"/>
    </source>
</evidence>
<evidence type="ECO:0000313" key="8">
    <source>
        <dbReference type="RefSeq" id="XP_013409195.1"/>
    </source>
</evidence>
<keyword evidence="2" id="KW-0175">Coiled coil</keyword>
<dbReference type="SMART" id="SM00216">
    <property type="entry name" value="VWD"/>
    <property type="match status" value="1"/>
</dbReference>
<dbReference type="Proteomes" id="UP000085678">
    <property type="component" value="Unplaced"/>
</dbReference>
<dbReference type="PANTHER" id="PTHR14949">
    <property type="entry name" value="EGF-LIKE-DOMAIN, MULTIPLE 7, 8"/>
    <property type="match status" value="1"/>
</dbReference>
<dbReference type="RefSeq" id="XP_013409195.1">
    <property type="nucleotide sequence ID" value="XM_013553741.2"/>
</dbReference>
<feature type="domain" description="VWFD" evidence="6">
    <location>
        <begin position="450"/>
        <end position="659"/>
    </location>
</feature>
<dbReference type="STRING" id="7574.A0A1S3JFK8"/>
<evidence type="ECO:0000259" key="6">
    <source>
        <dbReference type="PROSITE" id="PS51233"/>
    </source>
</evidence>
<dbReference type="OrthoDB" id="10001041at2759"/>
<dbReference type="Pfam" id="PF00094">
    <property type="entry name" value="VWD"/>
    <property type="match status" value="1"/>
</dbReference>
<dbReference type="GO" id="GO:0005509">
    <property type="term" value="F:calcium ion binding"/>
    <property type="evidence" value="ECO:0007669"/>
    <property type="project" value="InterPro"/>
</dbReference>
<keyword evidence="3" id="KW-1015">Disulfide bond</keyword>
<dbReference type="PROSITE" id="PS01187">
    <property type="entry name" value="EGF_CA"/>
    <property type="match status" value="1"/>
</dbReference>
<dbReference type="SMART" id="SM00179">
    <property type="entry name" value="EGF_CA"/>
    <property type="match status" value="1"/>
</dbReference>
<keyword evidence="1 4" id="KW-0732">Signal</keyword>
<dbReference type="SUPFAM" id="SSF56436">
    <property type="entry name" value="C-type lectin-like"/>
    <property type="match status" value="1"/>
</dbReference>
<dbReference type="Pfam" id="PF00059">
    <property type="entry name" value="Lectin_C"/>
    <property type="match status" value="1"/>
</dbReference>
<gene>
    <name evidence="8" type="primary">LOC106172833</name>
</gene>
<reference evidence="8" key="1">
    <citation type="journal article" date="2015" name="Nat. Commun.">
        <title>The Lingula genome provides insights into brachiopod evolution and the origin of phosphate biomineralization.</title>
        <authorList>
            <person name="Luo Y.J."/>
            <person name="Takeuchi T."/>
            <person name="Koyanagi R."/>
            <person name="Yamada L."/>
            <person name="Kanda M."/>
            <person name="Khalturina M."/>
            <person name="Fujie M."/>
            <person name="Yamasaki S.I."/>
            <person name="Endo K."/>
            <person name="Satoh N."/>
        </authorList>
    </citation>
    <scope>NUCLEOTIDE SEQUENCE</scope>
</reference>
<evidence type="ECO:0000256" key="1">
    <source>
        <dbReference type="ARBA" id="ARBA00022729"/>
    </source>
</evidence>
<dbReference type="InterPro" id="IPR050969">
    <property type="entry name" value="Dev_Signal_Modulators"/>
</dbReference>
<dbReference type="SMART" id="SM00034">
    <property type="entry name" value="CLECT"/>
    <property type="match status" value="1"/>
</dbReference>
<dbReference type="Gene3D" id="3.10.100.10">
    <property type="entry name" value="Mannose-Binding Protein A, subunit A"/>
    <property type="match status" value="1"/>
</dbReference>
<dbReference type="InterPro" id="IPR016186">
    <property type="entry name" value="C-type_lectin-like/link_sf"/>
</dbReference>
<sequence>MALRISHRTSGIIVVIFLLNAISLPTDAQQDPCVFPNHFRLQDEERNYNTTARSSGTVICDDGQPHAWYRFVGNAGERMADESGKSFPALSCSTESPIFLEGKHPIAATMTPGQIVTKHAAFKYFGVTYYHPLSTLSVEIKNCVDNGHQYFIYKLPKVPSCDMAYCGEGQGPIPCKVDEIPFAVNGQRICVGDHPDFKTVSISAPVVDGRDFYFHCDIDWKPISGLETSAKFEVEFMANGKVIHTMTADHTTNFTGKMHHRHLTGHLQKNISCRAKSYWDNNQNLGMTSFVNSKNDYFAGVKIFKKGTTTEVTTVTLDKAKMKPFEIELASTIPITKAFNGNQLGKMPMKVSTSEKTLMLHHRCTTAFHETDWSARHKNHVVAKPPLVIYPVYDGKTRLMPSAWPPRELSFDKLMFRLPFNPAIPTSVWDGLHLKPLKVNVKDSSTRSTSECLSINDPHVRSFDRRSFDNHGIGEFIMAKYDGPNTYFEVRTQHWQCWHSWAKCNCGVAVRENNDIFVINTCQGQGGRRVGRALNPQVWTRSADNCGHGTGCPAPGAAIHRDGNGKSFKITLPSGAWVRVDAWNWMGMNVHVHAPSYFKNQMTGMCGNFNGNRYDDRYTSSFFQSLRVPGQSTYFQANVKIPEIVKSAGSQGNNSAYCHCQSVDNNTNTNALVCDFNRHISDKANLNGYTKINTPILTRYPAVNGKRSAAVNSPADDDEIVDLSLYSYPFDYAENTPITVRTFTWPTHGGRTQKYASDLCRSALRNSSVYSLCHKVPDFDNSFILSQCVADIQMLDEETVALETARDTFEATCQVEVEKLEFPPLPASGTPVAVPANLRELAAIVNSGVISSKVCPSQCSGNGDCVNGKCQCRPPYVSQDCSLRDSQPPVVSEIQDAGICDVRRRTCKKLRLGVSNIMEGKDFKCQATVAKIDLSTSIRTPGMVSDTTAAMISFAEMTCALPPHFVKIFDGVTSSPGTPALGFSLVVSNNGKDYSNAVNVTVYDSKCVTCTGHTCVRKAGTCVINGYCIADGESHPGDPCQECDVNSSTDQWTRRTDGKCAKTCNCKPGFQCNPSMITCEDINECQNTSICGLYEECRNTEGSFYCQKRASGCPQHYSKFGNTFCYRVHLSKSTFTQSRATCTSEGGDLALLSSLGDYKAFTRNIAKNQGFLWIGVIMDKLDNVFKYVDDSDYPSVLPWATGRPLDPKKNLDCVAMDTQDAFQYVDKSCTDTAGFVCQAKWQKP</sequence>
<dbReference type="GO" id="GO:0005576">
    <property type="term" value="C:extracellular region"/>
    <property type="evidence" value="ECO:0007669"/>
    <property type="project" value="TreeGrafter"/>
</dbReference>